<feature type="compositionally biased region" description="Basic and acidic residues" evidence="1">
    <location>
        <begin position="336"/>
        <end position="354"/>
    </location>
</feature>
<gene>
    <name evidence="2" type="ORF">PG993_013349</name>
</gene>
<sequence length="360" mass="40635">MQSENATKNAPLTNNNEDFSMFGTDTVRGCEKDYKHPCMNIFTDCDMSLEGCDMLDLENMEMQLPFTPFPDTEVFLLPQEAPQDFQQVIDASTWEMDLIDAYDDMNMDLSESPIAPDYFWPHGGPFLPPTEQEQDEEPHRPREPFAAVGYPQPIVQSYGPPPWYGEPCPFDEGIAMSHFEGSLWVNMDPLDHEEWASPGISPVSMEQDAVPEMNLTETLPAVVDFGTPISSDPGYDTGHHSERGHHNPASSKEDAADWDNVPYQGIPPQVLCVPFATLLELNESFRDLIELQWPEVMEMYAQLPCRDVFANFPTIRGLATMFNLRLPGGCEEDAEREEHKEGDHAPANDTEKQTLQRAMP</sequence>
<organism evidence="2 3">
    <name type="scientific">Apiospora rasikravindrae</name>
    <dbReference type="NCBI Taxonomy" id="990691"/>
    <lineage>
        <taxon>Eukaryota</taxon>
        <taxon>Fungi</taxon>
        <taxon>Dikarya</taxon>
        <taxon>Ascomycota</taxon>
        <taxon>Pezizomycotina</taxon>
        <taxon>Sordariomycetes</taxon>
        <taxon>Xylariomycetidae</taxon>
        <taxon>Amphisphaeriales</taxon>
        <taxon>Apiosporaceae</taxon>
        <taxon>Apiospora</taxon>
    </lineage>
</organism>
<keyword evidence="3" id="KW-1185">Reference proteome</keyword>
<dbReference type="Proteomes" id="UP001444661">
    <property type="component" value="Unassembled WGS sequence"/>
</dbReference>
<feature type="compositionally biased region" description="Basic and acidic residues" evidence="1">
    <location>
        <begin position="237"/>
        <end position="255"/>
    </location>
</feature>
<accession>A0ABR1RYM2</accession>
<evidence type="ECO:0000313" key="2">
    <source>
        <dbReference type="EMBL" id="KAK8022582.1"/>
    </source>
</evidence>
<evidence type="ECO:0000313" key="3">
    <source>
        <dbReference type="Proteomes" id="UP001444661"/>
    </source>
</evidence>
<evidence type="ECO:0000256" key="1">
    <source>
        <dbReference type="SAM" id="MobiDB-lite"/>
    </source>
</evidence>
<comment type="caution">
    <text evidence="2">The sequence shown here is derived from an EMBL/GenBank/DDBJ whole genome shotgun (WGS) entry which is preliminary data.</text>
</comment>
<dbReference type="EMBL" id="JAQQWK010000012">
    <property type="protein sequence ID" value="KAK8022582.1"/>
    <property type="molecule type" value="Genomic_DNA"/>
</dbReference>
<reference evidence="2 3" key="1">
    <citation type="submission" date="2023-01" db="EMBL/GenBank/DDBJ databases">
        <title>Analysis of 21 Apiospora genomes using comparative genomics revels a genus with tremendous synthesis potential of carbohydrate active enzymes and secondary metabolites.</title>
        <authorList>
            <person name="Sorensen T."/>
        </authorList>
    </citation>
    <scope>NUCLEOTIDE SEQUENCE [LARGE SCALE GENOMIC DNA]</scope>
    <source>
        <strain evidence="2 3">CBS 33761</strain>
    </source>
</reference>
<protein>
    <submittedName>
        <fullName evidence="2">Uncharacterized protein</fullName>
    </submittedName>
</protein>
<feature type="region of interest" description="Disordered" evidence="1">
    <location>
        <begin position="332"/>
        <end position="360"/>
    </location>
</feature>
<feature type="region of interest" description="Disordered" evidence="1">
    <location>
        <begin position="230"/>
        <end position="256"/>
    </location>
</feature>
<name>A0ABR1RYM2_9PEZI</name>
<proteinExistence type="predicted"/>